<evidence type="ECO:0000313" key="1">
    <source>
        <dbReference type="EMBL" id="OQD58287.1"/>
    </source>
</evidence>
<dbReference type="InterPro" id="IPR011312">
    <property type="entry name" value="Menthan_mark_7"/>
</dbReference>
<gene>
    <name evidence="1" type="ORF">MBBAR_21c00060</name>
</gene>
<reference evidence="1 2" key="1">
    <citation type="submission" date="2014-12" db="EMBL/GenBank/DDBJ databases">
        <title>Genome sequence of Methanobrevibacter arboriphilicus DH1, DSM1125.</title>
        <authorList>
            <person name="Poehlein A."/>
            <person name="Thauer R.K."/>
            <person name="Seedorf H."/>
            <person name="Daniel R."/>
        </authorList>
    </citation>
    <scope>NUCLEOTIDE SEQUENCE [LARGE SCALE GENOMIC DNA]</scope>
    <source>
        <strain evidence="1 2">DH1</strain>
    </source>
</reference>
<name>A0A1V6N120_METAZ</name>
<keyword evidence="2" id="KW-1185">Reference proteome</keyword>
<dbReference type="InterPro" id="IPR026327">
    <property type="entry name" value="Me_CoM_Rdtase_prot-C-like"/>
</dbReference>
<dbReference type="Proteomes" id="UP000191661">
    <property type="component" value="Unassembled WGS sequence"/>
</dbReference>
<dbReference type="AlphaFoldDB" id="A0A1V6N120"/>
<dbReference type="Pfam" id="PF04609">
    <property type="entry name" value="MCR_C"/>
    <property type="match status" value="1"/>
</dbReference>
<dbReference type="EMBL" id="JXMW01000021">
    <property type="protein sequence ID" value="OQD58287.1"/>
    <property type="molecule type" value="Genomic_DNA"/>
</dbReference>
<dbReference type="PIRSF" id="PIRSF019164">
    <property type="entry name" value="UCP019164"/>
    <property type="match status" value="1"/>
</dbReference>
<accession>A0A1V6N120</accession>
<evidence type="ECO:0000313" key="2">
    <source>
        <dbReference type="Proteomes" id="UP000191661"/>
    </source>
</evidence>
<dbReference type="OrthoDB" id="52512at2157"/>
<comment type="caution">
    <text evidence="1">The sequence shown here is derived from an EMBL/GenBank/DDBJ whole genome shotgun (WGS) entry which is preliminary data.</text>
</comment>
<organism evidence="1 2">
    <name type="scientific">Methanobrevibacter arboriphilus JCM 13429 = DSM 1125</name>
    <dbReference type="NCBI Taxonomy" id="1300164"/>
    <lineage>
        <taxon>Archaea</taxon>
        <taxon>Methanobacteriati</taxon>
        <taxon>Methanobacteriota</taxon>
        <taxon>Methanomada group</taxon>
        <taxon>Methanobacteria</taxon>
        <taxon>Methanobacteriales</taxon>
        <taxon>Methanobacteriaceae</taxon>
        <taxon>Methanobrevibacter</taxon>
    </lineage>
</organism>
<sequence>MYETLTYSGGVHKSEEIRELIEDLGGFILQENVLQMDLILNMAIPIDDVDRIKEKAKELLGKISVAPMAGCEIAIVSPTLARHHLPHAACDISEYLRRFGAKDNMIGLARGAGKGTAGITEYEKRLIEEHDIAIYALGSFKQCIMDKTFLFDDIDIPVIVTGAPEIDINDLPGADEYVSGLGRIPRRLKRGENIRALRKLVEVVEDVLDKKRKDIALDPPLAPSILVKNAIENQVPAISEIISPTPVTSQLDGVRVKLDYDKYNEEIANVMVNDKHLGEIADIKKSQMYDYILVKLLSESAIV</sequence>
<proteinExistence type="predicted"/>
<dbReference type="NCBIfam" id="TIGR03274">
    <property type="entry name" value="methan_mark_7"/>
    <property type="match status" value="1"/>
</dbReference>
<dbReference type="RefSeq" id="WP_080460849.1">
    <property type="nucleotide sequence ID" value="NZ_JXMW01000021.1"/>
</dbReference>
<protein>
    <submittedName>
        <fullName evidence="1">MrtC-like protein</fullName>
    </submittedName>
</protein>